<keyword evidence="2" id="KW-1185">Reference proteome</keyword>
<accession>A0A183S9R8</accession>
<evidence type="ECO:0000313" key="2">
    <source>
        <dbReference type="Proteomes" id="UP000275846"/>
    </source>
</evidence>
<gene>
    <name evidence="1" type="ORF">SSLN_LOCUS966</name>
</gene>
<name>A0A183S9R8_SCHSO</name>
<dbReference type="Proteomes" id="UP000275846">
    <property type="component" value="Unassembled WGS sequence"/>
</dbReference>
<protein>
    <submittedName>
        <fullName evidence="3">Mediator of RNA polymerase II transcription subunit 20</fullName>
    </submittedName>
</protein>
<dbReference type="OrthoDB" id="272411at2759"/>
<sequence length="213" mass="23440">MSTHTDCWTVHFDEVHPTETVGTEHSLPGSVVRADAGVEVTKDNLLVHLRHSCQQGVQVLVEFVLRHVRARHWGSVGADDGGEMVSPKKQAEAHQAINDTLRQTGQTSHDVVPDGKGNIDFMSLCLSLAAPEGVAGTHLLQEGIPCSNESDRDGELALIQSRLLDTQFQWVTSEMGRGGNFKEVREFQGTIQSLQNAECLQEITMHLPITQRE</sequence>
<evidence type="ECO:0000313" key="1">
    <source>
        <dbReference type="EMBL" id="VDL86609.1"/>
    </source>
</evidence>
<proteinExistence type="predicted"/>
<reference evidence="1 2" key="2">
    <citation type="submission" date="2018-11" db="EMBL/GenBank/DDBJ databases">
        <authorList>
            <consortium name="Pathogen Informatics"/>
        </authorList>
    </citation>
    <scope>NUCLEOTIDE SEQUENCE [LARGE SCALE GENOMIC DNA]</scope>
    <source>
        <strain evidence="1 2">NST_G2</strain>
    </source>
</reference>
<organism evidence="3">
    <name type="scientific">Schistocephalus solidus</name>
    <name type="common">Tapeworm</name>
    <dbReference type="NCBI Taxonomy" id="70667"/>
    <lineage>
        <taxon>Eukaryota</taxon>
        <taxon>Metazoa</taxon>
        <taxon>Spiralia</taxon>
        <taxon>Lophotrochozoa</taxon>
        <taxon>Platyhelminthes</taxon>
        <taxon>Cestoda</taxon>
        <taxon>Eucestoda</taxon>
        <taxon>Diphyllobothriidea</taxon>
        <taxon>Diphyllobothriidae</taxon>
        <taxon>Schistocephalus</taxon>
    </lineage>
</organism>
<reference evidence="3" key="1">
    <citation type="submission" date="2016-06" db="UniProtKB">
        <authorList>
            <consortium name="WormBaseParasite"/>
        </authorList>
    </citation>
    <scope>IDENTIFICATION</scope>
</reference>
<dbReference type="WBParaSite" id="SSLN_0000100501-mRNA-1">
    <property type="protein sequence ID" value="SSLN_0000100501-mRNA-1"/>
    <property type="gene ID" value="SSLN_0000100501"/>
</dbReference>
<dbReference type="AlphaFoldDB" id="A0A183S9R8"/>
<evidence type="ECO:0000313" key="3">
    <source>
        <dbReference type="WBParaSite" id="SSLN_0000100501-mRNA-1"/>
    </source>
</evidence>
<dbReference type="EMBL" id="UYSU01001161">
    <property type="protein sequence ID" value="VDL86609.1"/>
    <property type="molecule type" value="Genomic_DNA"/>
</dbReference>